<proteinExistence type="inferred from homology"/>
<name>A0A6N3BVA0_9FIRM</name>
<dbReference type="OrthoDB" id="9783470at2"/>
<dbReference type="CDD" id="cd02136">
    <property type="entry name" value="PnbA_NfnB-like"/>
    <property type="match status" value="1"/>
</dbReference>
<gene>
    <name evidence="4" type="primary">nfrA2_2</name>
    <name evidence="4" type="ORF">VRLFYP33_01159</name>
</gene>
<dbReference type="AlphaFoldDB" id="A0A6N3BVA0"/>
<dbReference type="PANTHER" id="PTHR43673">
    <property type="entry name" value="NAD(P)H NITROREDUCTASE YDGI-RELATED"/>
    <property type="match status" value="1"/>
</dbReference>
<dbReference type="RefSeq" id="WP_021842663.1">
    <property type="nucleotide sequence ID" value="NZ_CACRUX010000046.1"/>
</dbReference>
<dbReference type="GeneID" id="91963858"/>
<comment type="similarity">
    <text evidence="1">Belongs to the nitroreductase family.</text>
</comment>
<dbReference type="PANTHER" id="PTHR43673:SF10">
    <property type="entry name" value="NADH DEHYDROGENASE_NAD(P)H NITROREDUCTASE XCC3605-RELATED"/>
    <property type="match status" value="1"/>
</dbReference>
<dbReference type="InterPro" id="IPR029479">
    <property type="entry name" value="Nitroreductase"/>
</dbReference>
<protein>
    <submittedName>
        <fullName evidence="4">FMN reductase [NAD(P)H]</fullName>
        <ecNumber evidence="4">1.5.1.39</ecNumber>
    </submittedName>
</protein>
<dbReference type="InterPro" id="IPR000415">
    <property type="entry name" value="Nitroreductase-like"/>
</dbReference>
<dbReference type="EC" id="1.5.1.39" evidence="4"/>
<accession>A0A6N3BVA0</accession>
<dbReference type="Pfam" id="PF00881">
    <property type="entry name" value="Nitroreductase"/>
    <property type="match status" value="1"/>
</dbReference>
<dbReference type="SUPFAM" id="SSF55469">
    <property type="entry name" value="FMN-dependent nitroreductase-like"/>
    <property type="match status" value="1"/>
</dbReference>
<organism evidence="4">
    <name type="scientific">Veillonella ratti</name>
    <dbReference type="NCBI Taxonomy" id="103892"/>
    <lineage>
        <taxon>Bacteria</taxon>
        <taxon>Bacillati</taxon>
        <taxon>Bacillota</taxon>
        <taxon>Negativicutes</taxon>
        <taxon>Veillonellales</taxon>
        <taxon>Veillonellaceae</taxon>
        <taxon>Veillonella</taxon>
    </lineage>
</organism>
<keyword evidence="2 4" id="KW-0560">Oxidoreductase</keyword>
<dbReference type="GO" id="GO:0008752">
    <property type="term" value="F:FMN reductase [NAD(P)H] activity"/>
    <property type="evidence" value="ECO:0007669"/>
    <property type="project" value="UniProtKB-EC"/>
</dbReference>
<evidence type="ECO:0000313" key="4">
    <source>
        <dbReference type="EMBL" id="VYU06599.1"/>
    </source>
</evidence>
<feature type="domain" description="Nitroreductase" evidence="3">
    <location>
        <begin position="11"/>
        <end position="156"/>
    </location>
</feature>
<dbReference type="Gene3D" id="3.40.109.10">
    <property type="entry name" value="NADH Oxidase"/>
    <property type="match status" value="1"/>
</dbReference>
<dbReference type="EMBL" id="CACRUX010000046">
    <property type="protein sequence ID" value="VYU06599.1"/>
    <property type="molecule type" value="Genomic_DNA"/>
</dbReference>
<evidence type="ECO:0000256" key="2">
    <source>
        <dbReference type="ARBA" id="ARBA00023002"/>
    </source>
</evidence>
<reference evidence="4" key="1">
    <citation type="submission" date="2019-11" db="EMBL/GenBank/DDBJ databases">
        <authorList>
            <person name="Feng L."/>
        </authorList>
    </citation>
    <scope>NUCLEOTIDE SEQUENCE</scope>
    <source>
        <strain evidence="4">VrattiLFYP33</strain>
    </source>
</reference>
<sequence>MHDAEHLIQLLKTRRSVRSFKSDAVPAELIDQIIEAGLYAPSSMGKQSAIIVAVTNKEVRDRLSAMNAKIFGTESDPFYNAPVVLVVLASKERPPYVCDGSLVMQNLMLAAHALGLGSCWIHRAKEEFESPEGKELLKSLGIEGDYEGIGHCVLGYIDGDTPKAAPRRENRVYYVK</sequence>
<evidence type="ECO:0000256" key="1">
    <source>
        <dbReference type="ARBA" id="ARBA00007118"/>
    </source>
</evidence>
<evidence type="ECO:0000259" key="3">
    <source>
        <dbReference type="Pfam" id="PF00881"/>
    </source>
</evidence>